<name>A0A8J5TJI0_ZIZPA</name>
<evidence type="ECO:0000256" key="1">
    <source>
        <dbReference type="ARBA" id="ARBA00023015"/>
    </source>
</evidence>
<comment type="similarity">
    <text evidence="3">Belongs to the GRAS family.</text>
</comment>
<feature type="short sequence motif" description="VHIID" evidence="3">
    <location>
        <begin position="325"/>
        <end position="329"/>
    </location>
</feature>
<feature type="region of interest" description="SAW" evidence="3">
    <location>
        <begin position="513"/>
        <end position="587"/>
    </location>
</feature>
<evidence type="ECO:0008006" key="7">
    <source>
        <dbReference type="Google" id="ProtNLM"/>
    </source>
</evidence>
<proteinExistence type="inferred from homology"/>
<dbReference type="Pfam" id="PF03514">
    <property type="entry name" value="GRAS"/>
    <property type="match status" value="1"/>
</dbReference>
<dbReference type="PANTHER" id="PTHR31636">
    <property type="entry name" value="OSJNBA0084A10.13 PROTEIN-RELATED"/>
    <property type="match status" value="1"/>
</dbReference>
<sequence length="587" mass="65198">MPGDRTESGRRGFGPSGFLEFYWRTRDFDASTTNYKVFLPVNPFLGSPCHTRGNCNIPSQNLKQQFQYSDNPLHARHPYRAPSDAHVVPQHHYSLKSHSPDAASENQATPNQYTLDSSAAAGCMRHDSPSGYSFTTRSSSPASQEDSHSDSTNGSPVSVSCVTEDPHDLKQKLKDLEAAMLGPDTEIVNSLESSVANQLSLDPEKWVRMMGIPRGNLKELLIACARAVEEKNSFAIDLMIPELRKMVSVSGEPLERLGAYMVEGLVARLASSGNSIYKALKCKEPKSSDLLSYMHFLYEACPYFKFGYMSANGAIAEAVKGEDMIHIIDFHISQGAQWISLLQALAARPGGPPTVRITGIDDSVSAYARGGGLELVGRRLSHIAGLCKVPFEFHPVYISSNEVEEVHLGVIPGEAVAVNFTMELHHIPDETVGTANHRDRILRMVKGLSPKVLTLVELESNTNTAPFLQRFAETLDYYTAIFESIDLTLPRNDKERINMEQHCLAREIVNLVACEGEERMERYELFGKWRARLTMAGFRPSPLSSLVNATIRTLLQTYSDNYQLAERDGALYLGWKNRPLVVSSAWH</sequence>
<accession>A0A8J5TJI0</accession>
<feature type="region of interest" description="Disordered" evidence="4">
    <location>
        <begin position="86"/>
        <end position="109"/>
    </location>
</feature>
<feature type="region of interest" description="VHIID" evidence="3">
    <location>
        <begin position="294"/>
        <end position="359"/>
    </location>
</feature>
<keyword evidence="1" id="KW-0805">Transcription regulation</keyword>
<dbReference type="AlphaFoldDB" id="A0A8J5TJI0"/>
<feature type="region of interest" description="Disordered" evidence="4">
    <location>
        <begin position="126"/>
        <end position="163"/>
    </location>
</feature>
<feature type="region of interest" description="Leucine repeat I (LRI)" evidence="3">
    <location>
        <begin position="215"/>
        <end position="275"/>
    </location>
</feature>
<reference evidence="5" key="2">
    <citation type="submission" date="2021-02" db="EMBL/GenBank/DDBJ databases">
        <authorList>
            <person name="Kimball J.A."/>
            <person name="Haas M.W."/>
            <person name="Macchietto M."/>
            <person name="Kono T."/>
            <person name="Duquette J."/>
            <person name="Shao M."/>
        </authorList>
    </citation>
    <scope>NUCLEOTIDE SEQUENCE</scope>
    <source>
        <tissue evidence="5">Fresh leaf tissue</tissue>
    </source>
</reference>
<feature type="region of interest" description="Leucine repeat II (LRII)" evidence="3">
    <location>
        <begin position="375"/>
        <end position="407"/>
    </location>
</feature>
<keyword evidence="6" id="KW-1185">Reference proteome</keyword>
<dbReference type="Proteomes" id="UP000729402">
    <property type="component" value="Unassembled WGS sequence"/>
</dbReference>
<organism evidence="5 6">
    <name type="scientific">Zizania palustris</name>
    <name type="common">Northern wild rice</name>
    <dbReference type="NCBI Taxonomy" id="103762"/>
    <lineage>
        <taxon>Eukaryota</taxon>
        <taxon>Viridiplantae</taxon>
        <taxon>Streptophyta</taxon>
        <taxon>Embryophyta</taxon>
        <taxon>Tracheophyta</taxon>
        <taxon>Spermatophyta</taxon>
        <taxon>Magnoliopsida</taxon>
        <taxon>Liliopsida</taxon>
        <taxon>Poales</taxon>
        <taxon>Poaceae</taxon>
        <taxon>BOP clade</taxon>
        <taxon>Oryzoideae</taxon>
        <taxon>Oryzeae</taxon>
        <taxon>Zizaniinae</taxon>
        <taxon>Zizania</taxon>
    </lineage>
</organism>
<evidence type="ECO:0000256" key="3">
    <source>
        <dbReference type="PROSITE-ProRule" id="PRU01191"/>
    </source>
</evidence>
<evidence type="ECO:0000313" key="5">
    <source>
        <dbReference type="EMBL" id="KAG8079971.1"/>
    </source>
</evidence>
<feature type="compositionally biased region" description="Polar residues" evidence="4">
    <location>
        <begin position="130"/>
        <end position="161"/>
    </location>
</feature>
<evidence type="ECO:0000313" key="6">
    <source>
        <dbReference type="Proteomes" id="UP000729402"/>
    </source>
</evidence>
<evidence type="ECO:0000256" key="2">
    <source>
        <dbReference type="ARBA" id="ARBA00023163"/>
    </source>
</evidence>
<comment type="caution">
    <text evidence="5">The sequence shown here is derived from an EMBL/GenBank/DDBJ whole genome shotgun (WGS) entry which is preliminary data.</text>
</comment>
<evidence type="ECO:0000256" key="4">
    <source>
        <dbReference type="SAM" id="MobiDB-lite"/>
    </source>
</evidence>
<gene>
    <name evidence="5" type="ORF">GUJ93_ZPchr0007g5816</name>
</gene>
<keyword evidence="2" id="KW-0804">Transcription</keyword>
<dbReference type="InterPro" id="IPR005202">
    <property type="entry name" value="TF_GRAS"/>
</dbReference>
<reference evidence="5" key="1">
    <citation type="journal article" date="2021" name="bioRxiv">
        <title>Whole Genome Assembly and Annotation of Northern Wild Rice, Zizania palustris L., Supports a Whole Genome Duplication in the Zizania Genus.</title>
        <authorList>
            <person name="Haas M."/>
            <person name="Kono T."/>
            <person name="Macchietto M."/>
            <person name="Millas R."/>
            <person name="McGilp L."/>
            <person name="Shao M."/>
            <person name="Duquette J."/>
            <person name="Hirsch C.N."/>
            <person name="Kimball J."/>
        </authorList>
    </citation>
    <scope>NUCLEOTIDE SEQUENCE</scope>
    <source>
        <tissue evidence="5">Fresh leaf tissue</tissue>
    </source>
</reference>
<dbReference type="EMBL" id="JAAALK010000282">
    <property type="protein sequence ID" value="KAG8079971.1"/>
    <property type="molecule type" value="Genomic_DNA"/>
</dbReference>
<comment type="caution">
    <text evidence="3">Lacks conserved residue(s) required for the propagation of feature annotation.</text>
</comment>
<dbReference type="PROSITE" id="PS50985">
    <property type="entry name" value="GRAS"/>
    <property type="match status" value="1"/>
</dbReference>
<dbReference type="OrthoDB" id="593669at2759"/>
<protein>
    <recommendedName>
        <fullName evidence="7">Chitin-inducible gibberellin-responsive protein 2</fullName>
    </recommendedName>
</protein>